<reference evidence="2" key="1">
    <citation type="submission" date="2021-06" db="EMBL/GenBank/DDBJ databases">
        <authorList>
            <person name="Kallberg Y."/>
            <person name="Tangrot J."/>
            <person name="Rosling A."/>
        </authorList>
    </citation>
    <scope>NUCLEOTIDE SEQUENCE</scope>
    <source>
        <strain evidence="2">MA453B</strain>
    </source>
</reference>
<gene>
    <name evidence="2" type="ORF">DERYTH_LOCUS27893</name>
</gene>
<evidence type="ECO:0000256" key="1">
    <source>
        <dbReference type="SAM" id="MobiDB-lite"/>
    </source>
</evidence>
<feature type="non-terminal residue" evidence="2">
    <location>
        <position position="53"/>
    </location>
</feature>
<evidence type="ECO:0000313" key="2">
    <source>
        <dbReference type="EMBL" id="CAG8825387.1"/>
    </source>
</evidence>
<feature type="region of interest" description="Disordered" evidence="1">
    <location>
        <begin position="31"/>
        <end position="53"/>
    </location>
</feature>
<organism evidence="2 3">
    <name type="scientific">Dentiscutata erythropus</name>
    <dbReference type="NCBI Taxonomy" id="1348616"/>
    <lineage>
        <taxon>Eukaryota</taxon>
        <taxon>Fungi</taxon>
        <taxon>Fungi incertae sedis</taxon>
        <taxon>Mucoromycota</taxon>
        <taxon>Glomeromycotina</taxon>
        <taxon>Glomeromycetes</taxon>
        <taxon>Diversisporales</taxon>
        <taxon>Gigasporaceae</taxon>
        <taxon>Dentiscutata</taxon>
    </lineage>
</organism>
<dbReference type="Proteomes" id="UP000789405">
    <property type="component" value="Unassembled WGS sequence"/>
</dbReference>
<proteinExistence type="predicted"/>
<dbReference type="EMBL" id="CAJVPY010066395">
    <property type="protein sequence ID" value="CAG8825387.1"/>
    <property type="molecule type" value="Genomic_DNA"/>
</dbReference>
<protein>
    <submittedName>
        <fullName evidence="2">25865_t:CDS:1</fullName>
    </submittedName>
</protein>
<comment type="caution">
    <text evidence="2">The sequence shown here is derived from an EMBL/GenBank/DDBJ whole genome shotgun (WGS) entry which is preliminary data.</text>
</comment>
<accession>A0A9N9KHC9</accession>
<dbReference type="AlphaFoldDB" id="A0A9N9KHC9"/>
<name>A0A9N9KHC9_9GLOM</name>
<evidence type="ECO:0000313" key="3">
    <source>
        <dbReference type="Proteomes" id="UP000789405"/>
    </source>
</evidence>
<feature type="non-terminal residue" evidence="2">
    <location>
        <position position="1"/>
    </location>
</feature>
<keyword evidence="3" id="KW-1185">Reference proteome</keyword>
<sequence>AKKIIELVSKWIANLTLNEQTEDSLAFLNADQEMKNEDFQPSDEPIHPEASLN</sequence>